<feature type="non-terminal residue" evidence="2">
    <location>
        <position position="1"/>
    </location>
</feature>
<dbReference type="EMBL" id="CAXLJM020000058">
    <property type="protein sequence ID" value="CAL8119154.1"/>
    <property type="molecule type" value="Genomic_DNA"/>
</dbReference>
<name>A0ABP1R8K0_9HEXA</name>
<keyword evidence="3" id="KW-1185">Reference proteome</keyword>
<feature type="transmembrane region" description="Helical" evidence="1">
    <location>
        <begin position="35"/>
        <end position="56"/>
    </location>
</feature>
<reference evidence="2 3" key="1">
    <citation type="submission" date="2024-08" db="EMBL/GenBank/DDBJ databases">
        <authorList>
            <person name="Cucini C."/>
            <person name="Frati F."/>
        </authorList>
    </citation>
    <scope>NUCLEOTIDE SEQUENCE [LARGE SCALE GENOMIC DNA]</scope>
</reference>
<organism evidence="2 3">
    <name type="scientific">Orchesella dallaii</name>
    <dbReference type="NCBI Taxonomy" id="48710"/>
    <lineage>
        <taxon>Eukaryota</taxon>
        <taxon>Metazoa</taxon>
        <taxon>Ecdysozoa</taxon>
        <taxon>Arthropoda</taxon>
        <taxon>Hexapoda</taxon>
        <taxon>Collembola</taxon>
        <taxon>Entomobryomorpha</taxon>
        <taxon>Entomobryoidea</taxon>
        <taxon>Orchesellidae</taxon>
        <taxon>Orchesellinae</taxon>
        <taxon>Orchesella</taxon>
    </lineage>
</organism>
<evidence type="ECO:0000256" key="1">
    <source>
        <dbReference type="SAM" id="Phobius"/>
    </source>
</evidence>
<keyword evidence="1" id="KW-1133">Transmembrane helix</keyword>
<evidence type="ECO:0000313" key="3">
    <source>
        <dbReference type="Proteomes" id="UP001642540"/>
    </source>
</evidence>
<keyword evidence="1" id="KW-0472">Membrane</keyword>
<accession>A0ABP1R8K0</accession>
<sequence length="64" mass="6926">SLWQTAIVMPAPRVNAPDPNNNTPMEPLHGSLYPAPQFVLVLVIVLAIVFGGTSIFRNGLPLFL</sequence>
<proteinExistence type="predicted"/>
<comment type="caution">
    <text evidence="2">The sequence shown here is derived from an EMBL/GenBank/DDBJ whole genome shotgun (WGS) entry which is preliminary data.</text>
</comment>
<keyword evidence="1" id="KW-0812">Transmembrane</keyword>
<dbReference type="Proteomes" id="UP001642540">
    <property type="component" value="Unassembled WGS sequence"/>
</dbReference>
<protein>
    <submittedName>
        <fullName evidence="2">Uncharacterized protein</fullName>
    </submittedName>
</protein>
<gene>
    <name evidence="2" type="ORF">ODALV1_LOCUS18418</name>
</gene>
<evidence type="ECO:0000313" key="2">
    <source>
        <dbReference type="EMBL" id="CAL8119154.1"/>
    </source>
</evidence>